<evidence type="ECO:0000256" key="10">
    <source>
        <dbReference type="ARBA" id="ARBA00023002"/>
    </source>
</evidence>
<evidence type="ECO:0000256" key="9">
    <source>
        <dbReference type="ARBA" id="ARBA00022989"/>
    </source>
</evidence>
<dbReference type="OrthoDB" id="2375888at2"/>
<gene>
    <name evidence="18" type="primary">cyoD</name>
    <name evidence="18" type="ORF">CEE60_13015</name>
</gene>
<dbReference type="GO" id="GO:0009319">
    <property type="term" value="C:cytochrome o ubiquinol oxidase complex"/>
    <property type="evidence" value="ECO:0007669"/>
    <property type="project" value="TreeGrafter"/>
</dbReference>
<keyword evidence="6" id="KW-1003">Cell membrane</keyword>
<keyword evidence="9 17" id="KW-1133">Transmembrane helix</keyword>
<keyword evidence="8" id="KW-0249">Electron transport</keyword>
<comment type="subunit">
    <text evidence="3">Heterooctamer of two A chains, two B chains, two C chains and two D chains.</text>
</comment>
<evidence type="ECO:0000313" key="19">
    <source>
        <dbReference type="Proteomes" id="UP000198157"/>
    </source>
</evidence>
<evidence type="ECO:0000256" key="4">
    <source>
        <dbReference type="ARBA" id="ARBA00014689"/>
    </source>
</evidence>
<evidence type="ECO:0000256" key="16">
    <source>
        <dbReference type="ARBA" id="ARBA00032185"/>
    </source>
</evidence>
<feature type="transmembrane region" description="Helical" evidence="17">
    <location>
        <begin position="51"/>
        <end position="70"/>
    </location>
</feature>
<dbReference type="InterPro" id="IPR050968">
    <property type="entry name" value="Cytochrome_c_oxidase_bac_sub4"/>
</dbReference>
<dbReference type="GO" id="GO:0015990">
    <property type="term" value="P:electron transport coupled proton transport"/>
    <property type="evidence" value="ECO:0007669"/>
    <property type="project" value="InterPro"/>
</dbReference>
<keyword evidence="10" id="KW-0560">Oxidoreductase</keyword>
<dbReference type="EMBL" id="NIVS01000032">
    <property type="protein sequence ID" value="OWQ52238.1"/>
    <property type="molecule type" value="Genomic_DNA"/>
</dbReference>
<comment type="subcellular location">
    <subcellularLocation>
        <location evidence="1">Cell membrane</location>
        <topology evidence="1">Multi-pass membrane protein</topology>
    </subcellularLocation>
</comment>
<dbReference type="GO" id="GO:0019646">
    <property type="term" value="P:aerobic electron transport chain"/>
    <property type="evidence" value="ECO:0007669"/>
    <property type="project" value="TreeGrafter"/>
</dbReference>
<evidence type="ECO:0000256" key="5">
    <source>
        <dbReference type="ARBA" id="ARBA00022448"/>
    </source>
</evidence>
<dbReference type="GO" id="GO:0009486">
    <property type="term" value="F:cytochrome bo3 ubiquinol oxidase activity"/>
    <property type="evidence" value="ECO:0007669"/>
    <property type="project" value="InterPro"/>
</dbReference>
<dbReference type="GO" id="GO:0005886">
    <property type="term" value="C:plasma membrane"/>
    <property type="evidence" value="ECO:0007669"/>
    <property type="project" value="UniProtKB-SubCell"/>
</dbReference>
<evidence type="ECO:0000256" key="1">
    <source>
        <dbReference type="ARBA" id="ARBA00004651"/>
    </source>
</evidence>
<evidence type="ECO:0000256" key="3">
    <source>
        <dbReference type="ARBA" id="ARBA00011700"/>
    </source>
</evidence>
<sequence length="117" mass="12299">MSANAPDADHGGGHATLKGYILGLLLCLVLTGASFGVVMTDLVPQPLRLTAIVVLCVVQLVAQLVLFLHIGAGRSQRENTGIFLCTAFLIAIVVAGSLWVMHNANLNMMPMQMSGTP</sequence>
<dbReference type="PANTHER" id="PTHR36835">
    <property type="entry name" value="CYTOCHROME BO(3) UBIQUINOL OXIDASE SUBUNIT 4"/>
    <property type="match status" value="1"/>
</dbReference>
<evidence type="ECO:0000256" key="14">
    <source>
        <dbReference type="ARBA" id="ARBA00030211"/>
    </source>
</evidence>
<comment type="caution">
    <text evidence="18">The sequence shown here is derived from an EMBL/GenBank/DDBJ whole genome shotgun (WGS) entry which is preliminary data.</text>
</comment>
<comment type="similarity">
    <text evidence="2">Belongs to the cytochrome c oxidase bacterial subunit 4 family.</text>
</comment>
<evidence type="ECO:0000256" key="12">
    <source>
        <dbReference type="ARBA" id="ARBA00025694"/>
    </source>
</evidence>
<accession>A0A246HKI7</accession>
<evidence type="ECO:0000256" key="11">
    <source>
        <dbReference type="ARBA" id="ARBA00023136"/>
    </source>
</evidence>
<evidence type="ECO:0000313" key="18">
    <source>
        <dbReference type="EMBL" id="OWQ52238.1"/>
    </source>
</evidence>
<evidence type="ECO:0000256" key="7">
    <source>
        <dbReference type="ARBA" id="ARBA00022692"/>
    </source>
</evidence>
<organism evidence="18 19">
    <name type="scientific">Stenotrophomonas maltophilia</name>
    <name type="common">Pseudomonas maltophilia</name>
    <name type="synonym">Xanthomonas maltophilia</name>
    <dbReference type="NCBI Taxonomy" id="40324"/>
    <lineage>
        <taxon>Bacteria</taxon>
        <taxon>Pseudomonadati</taxon>
        <taxon>Pseudomonadota</taxon>
        <taxon>Gammaproteobacteria</taxon>
        <taxon>Lysobacterales</taxon>
        <taxon>Lysobacteraceae</taxon>
        <taxon>Stenotrophomonas</taxon>
        <taxon>Stenotrophomonas maltophilia group</taxon>
    </lineage>
</organism>
<dbReference type="PANTHER" id="PTHR36835:SF1">
    <property type="entry name" value="CYTOCHROME BO(3) UBIQUINOL OXIDASE SUBUNIT 4"/>
    <property type="match status" value="1"/>
</dbReference>
<dbReference type="Proteomes" id="UP000198157">
    <property type="component" value="Unassembled WGS sequence"/>
</dbReference>
<evidence type="ECO:0000256" key="8">
    <source>
        <dbReference type="ARBA" id="ARBA00022982"/>
    </source>
</evidence>
<keyword evidence="7 17" id="KW-0812">Transmembrane</keyword>
<evidence type="ECO:0000256" key="6">
    <source>
        <dbReference type="ARBA" id="ARBA00022475"/>
    </source>
</evidence>
<dbReference type="InterPro" id="IPR014210">
    <property type="entry name" value="Cyt_o_ubiqinol_oxidase_su4"/>
</dbReference>
<dbReference type="NCBIfam" id="TIGR02847">
    <property type="entry name" value="CyoD"/>
    <property type="match status" value="1"/>
</dbReference>
<evidence type="ECO:0000256" key="2">
    <source>
        <dbReference type="ARBA" id="ARBA00008079"/>
    </source>
</evidence>
<dbReference type="Pfam" id="PF03626">
    <property type="entry name" value="COX4_pro"/>
    <property type="match status" value="1"/>
</dbReference>
<name>A0A246HKI7_STEMA</name>
<feature type="transmembrane region" description="Helical" evidence="17">
    <location>
        <begin position="82"/>
        <end position="101"/>
    </location>
</feature>
<evidence type="ECO:0000256" key="17">
    <source>
        <dbReference type="SAM" id="Phobius"/>
    </source>
</evidence>
<keyword evidence="11 17" id="KW-0472">Membrane</keyword>
<dbReference type="AlphaFoldDB" id="A0A246HKI7"/>
<dbReference type="InterPro" id="IPR005171">
    <property type="entry name" value="Cyt_c_oxidase_su4_prok"/>
</dbReference>
<reference evidence="18 19" key="1">
    <citation type="submission" date="2017-06" db="EMBL/GenBank/DDBJ databases">
        <authorList>
            <person name="Kim H.J."/>
            <person name="Triplett B.A."/>
        </authorList>
    </citation>
    <scope>NUCLEOTIDE SEQUENCE [LARGE SCALE GENOMIC DNA]</scope>
    <source>
        <strain evidence="18 19">13146</strain>
    </source>
</reference>
<proteinExistence type="inferred from homology"/>
<evidence type="ECO:0000256" key="15">
    <source>
        <dbReference type="ARBA" id="ARBA00031887"/>
    </source>
</evidence>
<evidence type="ECO:0000256" key="13">
    <source>
        <dbReference type="ARBA" id="ARBA00030071"/>
    </source>
</evidence>
<keyword evidence="5" id="KW-0813">Transport</keyword>
<dbReference type="GO" id="GO:0015078">
    <property type="term" value="F:proton transmembrane transporter activity"/>
    <property type="evidence" value="ECO:0007669"/>
    <property type="project" value="TreeGrafter"/>
</dbReference>
<feature type="transmembrane region" description="Helical" evidence="17">
    <location>
        <begin position="20"/>
        <end position="39"/>
    </location>
</feature>
<comment type="function">
    <text evidence="12">Cytochrome bo(3) ubiquinol terminal oxidase is the component of the aerobic respiratory chain of E.coli that predominates when cells are grown at high aeration. Has proton pump activity across the membrane in addition to electron transfer, pumping 2 protons/electron.</text>
</comment>
<protein>
    <recommendedName>
        <fullName evidence="4">Cytochrome bo(3) ubiquinol oxidase subunit 4</fullName>
    </recommendedName>
    <alternativeName>
        <fullName evidence="16">Cytochrome o ubiquinol oxidase subunit 4</fullName>
    </alternativeName>
    <alternativeName>
        <fullName evidence="13">Oxidase bo(3) subunit 4</fullName>
    </alternativeName>
    <alternativeName>
        <fullName evidence="14">Ubiquinol oxidase polypeptide IV</fullName>
    </alternativeName>
    <alternativeName>
        <fullName evidence="15">Ubiquinol oxidase subunit 4</fullName>
    </alternativeName>
</protein>